<dbReference type="Proteomes" id="UP001254608">
    <property type="component" value="Unassembled WGS sequence"/>
</dbReference>
<evidence type="ECO:0000313" key="1">
    <source>
        <dbReference type="EMBL" id="MDT0496499.1"/>
    </source>
</evidence>
<sequence length="137" mass="16222">MTPADWTQFEAQLAHAYGSARLRVDGYDLSLQVQRIKGLRYEITVYVNGWMKGEWLTQDCEERRRFLRPVTTYLHTPKERARMKQTKAQERLVRSIGIDPDKKGTYYVPWWTSAKALRRHLIAHNESIEWIKEDATP</sequence>
<gene>
    <name evidence="1" type="ORF">RM530_03850</name>
</gene>
<accession>A0ABU2WFV4</accession>
<name>A0ABU2WFV4_9GAMM</name>
<organism evidence="1 2">
    <name type="scientific">Banduia mediterranea</name>
    <dbReference type="NCBI Taxonomy" id="3075609"/>
    <lineage>
        <taxon>Bacteria</taxon>
        <taxon>Pseudomonadati</taxon>
        <taxon>Pseudomonadota</taxon>
        <taxon>Gammaproteobacteria</taxon>
        <taxon>Nevskiales</taxon>
        <taxon>Algiphilaceae</taxon>
        <taxon>Banduia</taxon>
    </lineage>
</organism>
<protein>
    <submittedName>
        <fullName evidence="1">Uncharacterized protein</fullName>
    </submittedName>
</protein>
<keyword evidence="2" id="KW-1185">Reference proteome</keyword>
<dbReference type="EMBL" id="JAVRIC010000004">
    <property type="protein sequence ID" value="MDT0496499.1"/>
    <property type="molecule type" value="Genomic_DNA"/>
</dbReference>
<proteinExistence type="predicted"/>
<comment type="caution">
    <text evidence="1">The sequence shown here is derived from an EMBL/GenBank/DDBJ whole genome shotgun (WGS) entry which is preliminary data.</text>
</comment>
<evidence type="ECO:0000313" key="2">
    <source>
        <dbReference type="Proteomes" id="UP001254608"/>
    </source>
</evidence>
<dbReference type="RefSeq" id="WP_311363891.1">
    <property type="nucleotide sequence ID" value="NZ_JAVRIC010000004.1"/>
</dbReference>
<reference evidence="1 2" key="1">
    <citation type="submission" date="2023-09" db="EMBL/GenBank/DDBJ databases">
        <authorList>
            <person name="Rey-Velasco X."/>
        </authorList>
    </citation>
    <scope>NUCLEOTIDE SEQUENCE [LARGE SCALE GENOMIC DNA]</scope>
    <source>
        <strain evidence="1 2">W345</strain>
    </source>
</reference>